<comment type="caution">
    <text evidence="4">The sequence shown here is derived from an EMBL/GenBank/DDBJ whole genome shotgun (WGS) entry which is preliminary data.</text>
</comment>
<evidence type="ECO:0000259" key="3">
    <source>
        <dbReference type="Pfam" id="PF12828"/>
    </source>
</evidence>
<name>A0A8K0J0K3_9HYPO</name>
<feature type="compositionally biased region" description="Basic and acidic residues" evidence="1">
    <location>
        <begin position="443"/>
        <end position="453"/>
    </location>
</feature>
<evidence type="ECO:0000256" key="1">
    <source>
        <dbReference type="SAM" id="MobiDB-lite"/>
    </source>
</evidence>
<dbReference type="GO" id="GO:0035091">
    <property type="term" value="F:phosphatidylinositol binding"/>
    <property type="evidence" value="ECO:0007669"/>
    <property type="project" value="TreeGrafter"/>
</dbReference>
<feature type="non-terminal residue" evidence="4">
    <location>
        <position position="578"/>
    </location>
</feature>
<feature type="domain" description="PX-associated" evidence="3">
    <location>
        <begin position="6"/>
        <end position="124"/>
    </location>
</feature>
<organism evidence="4 5">
    <name type="scientific">Claviceps africana</name>
    <dbReference type="NCBI Taxonomy" id="83212"/>
    <lineage>
        <taxon>Eukaryota</taxon>
        <taxon>Fungi</taxon>
        <taxon>Dikarya</taxon>
        <taxon>Ascomycota</taxon>
        <taxon>Pezizomycotina</taxon>
        <taxon>Sordariomycetes</taxon>
        <taxon>Hypocreomycetidae</taxon>
        <taxon>Hypocreales</taxon>
        <taxon>Clavicipitaceae</taxon>
        <taxon>Claviceps</taxon>
    </lineage>
</organism>
<evidence type="ECO:0000313" key="5">
    <source>
        <dbReference type="Proteomes" id="UP000811619"/>
    </source>
</evidence>
<accession>A0A8K0J0K3</accession>
<dbReference type="Pfam" id="PF12828">
    <property type="entry name" value="PXB"/>
    <property type="match status" value="1"/>
</dbReference>
<sequence length="578" mass="63503">MPPDAPALSPEQTTALLDILSHHETHREITSFTSPDTIAGYGFPFDDDDDDDASTPAGSTAPILQLLLRRLLPMPGLRDLPRAFWAHVRTLLARLAGADLSSSYDKGSLGTRRVLAAGSSVVLGGVAGGLLGGVVAGGEEDEDGAGDLEGAWGVVLHLFPFHNSDHTNPSLAALMHHILVLSPKGPYLLKLMENVHSLIPYKMIRQTLRVGNAATMINTVTRILLAKLSVTSVTNWFGLTRSDDDGMNLVQRIIALVLSWDASEFRKSADKIERASASAGAGARARAAGRHDADADADDDAAAAAAADDDNPPTEEMLRVIRAYIEEPSSHHDVVRSASERNGQSIMTEIFNASNPHLNARLTEAQHAQCLQYYSSLLSIRDRDRITDVFCRQPPDVFTRALKDLVAAFSPMIRTIHANIDLRDHFDATQAFVEDFIKTSRPKEGADHFSTEERMDDDDNKEGREQEQETKASTSPSVQDYVALLMRHRRSLYRWLHALASQCPDIWESFRVWTDETLVQFRKNEDGRASVPAVLGRLYAGLDPDTQTEVRAALDRHVAYLSALHLVSRARMRDLAAA</sequence>
<dbReference type="EMBL" id="SRPY01001137">
    <property type="protein sequence ID" value="KAG5914308.1"/>
    <property type="molecule type" value="Genomic_DNA"/>
</dbReference>
<evidence type="ECO:0000313" key="4">
    <source>
        <dbReference type="EMBL" id="KAG5914308.1"/>
    </source>
</evidence>
<dbReference type="OrthoDB" id="2117459at2759"/>
<dbReference type="PANTHER" id="PTHR47185">
    <property type="entry name" value="PX DOMAIN-CONTAINING PROTEIN YPR097W"/>
    <property type="match status" value="1"/>
</dbReference>
<feature type="region of interest" description="Disordered" evidence="1">
    <location>
        <begin position="443"/>
        <end position="476"/>
    </location>
</feature>
<dbReference type="InterPro" id="IPR024555">
    <property type="entry name" value="PX-associated"/>
</dbReference>
<dbReference type="AlphaFoldDB" id="A0A8K0J0K3"/>
<reference evidence="4" key="1">
    <citation type="journal article" date="2020" name="bioRxiv">
        <title>Whole genome comparisons of ergot fungi reveals the divergence and evolution of species within the genus Claviceps are the result of varying mechanisms driving genome evolution and host range expansion.</title>
        <authorList>
            <person name="Wyka S.A."/>
            <person name="Mondo S.J."/>
            <person name="Liu M."/>
            <person name="Dettman J."/>
            <person name="Nalam V."/>
            <person name="Broders K.D."/>
        </authorList>
    </citation>
    <scope>NUCLEOTIDE SEQUENCE</scope>
    <source>
        <strain evidence="4">CCC 489</strain>
    </source>
</reference>
<keyword evidence="5" id="KW-1185">Reference proteome</keyword>
<feature type="compositionally biased region" description="Basic and acidic residues" evidence="1">
    <location>
        <begin position="461"/>
        <end position="470"/>
    </location>
</feature>
<dbReference type="Pfam" id="PF12825">
    <property type="entry name" value="DUF3818"/>
    <property type="match status" value="1"/>
</dbReference>
<proteinExistence type="predicted"/>
<feature type="domain" description="PX" evidence="2">
    <location>
        <begin position="170"/>
        <end position="441"/>
    </location>
</feature>
<dbReference type="PANTHER" id="PTHR47185:SF2">
    <property type="entry name" value="FUNGAL PROTEIN"/>
    <property type="match status" value="1"/>
</dbReference>
<gene>
    <name evidence="4" type="ORF">E4U42_000550</name>
</gene>
<feature type="region of interest" description="Disordered" evidence="1">
    <location>
        <begin position="280"/>
        <end position="312"/>
    </location>
</feature>
<evidence type="ECO:0000259" key="2">
    <source>
        <dbReference type="Pfam" id="PF12825"/>
    </source>
</evidence>
<protein>
    <submittedName>
        <fullName evidence="4">Uncharacterized protein</fullName>
    </submittedName>
</protein>
<dbReference type="Proteomes" id="UP000811619">
    <property type="component" value="Unassembled WGS sequence"/>
</dbReference>
<feature type="compositionally biased region" description="Acidic residues" evidence="1">
    <location>
        <begin position="295"/>
        <end position="312"/>
    </location>
</feature>
<dbReference type="InterPro" id="IPR047168">
    <property type="entry name" value="LEC1-like"/>
</dbReference>
<dbReference type="InterPro" id="IPR024554">
    <property type="entry name" value="LEC1-like_C"/>
</dbReference>